<dbReference type="VEuPathDB" id="FungiDB:PGTG_22435"/>
<dbReference type="HOGENOM" id="CLU_1315963_0_0_1"/>
<reference evidence="2" key="1">
    <citation type="journal article" date="2011" name="Proc. Natl. Acad. Sci. U.S.A.">
        <title>Obligate biotrophy features unraveled by the genomic analysis of rust fungi.</title>
        <authorList>
            <person name="Duplessis S."/>
            <person name="Cuomo C.A."/>
            <person name="Lin Y.-C."/>
            <person name="Aerts A."/>
            <person name="Tisserant E."/>
            <person name="Veneault-Fourrey C."/>
            <person name="Joly D.L."/>
            <person name="Hacquard S."/>
            <person name="Amselem J."/>
            <person name="Cantarel B.L."/>
            <person name="Chiu R."/>
            <person name="Coutinho P.M."/>
            <person name="Feau N."/>
            <person name="Field M."/>
            <person name="Frey P."/>
            <person name="Gelhaye E."/>
            <person name="Goldberg J."/>
            <person name="Grabherr M.G."/>
            <person name="Kodira C.D."/>
            <person name="Kohler A."/>
            <person name="Kuees U."/>
            <person name="Lindquist E.A."/>
            <person name="Lucas S.M."/>
            <person name="Mago R."/>
            <person name="Mauceli E."/>
            <person name="Morin E."/>
            <person name="Murat C."/>
            <person name="Pangilinan J.L."/>
            <person name="Park R."/>
            <person name="Pearson M."/>
            <person name="Quesneville H."/>
            <person name="Rouhier N."/>
            <person name="Sakthikumar S."/>
            <person name="Salamov A.A."/>
            <person name="Schmutz J."/>
            <person name="Selles B."/>
            <person name="Shapiro H."/>
            <person name="Tanguay P."/>
            <person name="Tuskan G.A."/>
            <person name="Henrissat B."/>
            <person name="Van de Peer Y."/>
            <person name="Rouze P."/>
            <person name="Ellis J.G."/>
            <person name="Dodds P.N."/>
            <person name="Schein J.E."/>
            <person name="Zhong S."/>
            <person name="Hamelin R.C."/>
            <person name="Grigoriev I.V."/>
            <person name="Szabo L.J."/>
            <person name="Martin F."/>
        </authorList>
    </citation>
    <scope>NUCLEOTIDE SEQUENCE [LARGE SCALE GENOMIC DNA]</scope>
    <source>
        <strain evidence="2">CRL 75-36-700-3 / race SCCL</strain>
    </source>
</reference>
<name>H6QUK5_PUCGT</name>
<evidence type="ECO:0000313" key="2">
    <source>
        <dbReference type="Proteomes" id="UP000008783"/>
    </source>
</evidence>
<evidence type="ECO:0000313" key="1">
    <source>
        <dbReference type="EMBL" id="EHS64717.1"/>
    </source>
</evidence>
<dbReference type="Proteomes" id="UP000008783">
    <property type="component" value="Unassembled WGS sequence"/>
</dbReference>
<dbReference type="EMBL" id="DS178344">
    <property type="protein sequence ID" value="EHS64717.1"/>
    <property type="molecule type" value="Genomic_DNA"/>
</dbReference>
<protein>
    <submittedName>
        <fullName evidence="1">Uncharacterized protein</fullName>
    </submittedName>
</protein>
<dbReference type="KEGG" id="pgr:PGTG_22435"/>
<dbReference type="InParanoid" id="H6QUK5"/>
<organism evidence="1 2">
    <name type="scientific">Puccinia graminis f. sp. tritici (strain CRL 75-36-700-3 / race SCCL)</name>
    <name type="common">Black stem rust fungus</name>
    <dbReference type="NCBI Taxonomy" id="418459"/>
    <lineage>
        <taxon>Eukaryota</taxon>
        <taxon>Fungi</taxon>
        <taxon>Dikarya</taxon>
        <taxon>Basidiomycota</taxon>
        <taxon>Pucciniomycotina</taxon>
        <taxon>Pucciniomycetes</taxon>
        <taxon>Pucciniales</taxon>
        <taxon>Pucciniaceae</taxon>
        <taxon>Puccinia</taxon>
    </lineage>
</organism>
<dbReference type="AlphaFoldDB" id="H6QUK5"/>
<accession>H6QUK5</accession>
<gene>
    <name evidence="1" type="ORF">PGTG_22435</name>
</gene>
<dbReference type="RefSeq" id="XP_003888813.1">
    <property type="nucleotide sequence ID" value="XM_003888764.1"/>
</dbReference>
<keyword evidence="2" id="KW-1185">Reference proteome</keyword>
<sequence length="209" mass="23757">MWLHSSKVCTSGGRSRIALRLYHPKCATLPATICEKTGDNHVFTLDRQRAWRHLLARPNHTLVKLRPAGHFDLVDEFQIGLVQGSPVSIGYQLVLERNALLRVTLPGAVLWLLRRDYQPRFVNRDDGEIGEVHRERRTCKVAPPVSQWTGIPRVLAETALTVEEFFCARPFIRGSLRGITWTQLAIKWALNGKLPFRLPEGSNSVQSFQ</sequence>
<proteinExistence type="predicted"/>
<dbReference type="GeneID" id="13541583"/>